<comment type="caution">
    <text evidence="2">The sequence shown here is derived from an EMBL/GenBank/DDBJ whole genome shotgun (WGS) entry which is preliminary data.</text>
</comment>
<accession>A0A8J2PIZ5</accession>
<protein>
    <submittedName>
        <fullName evidence="2">Uncharacterized protein</fullName>
    </submittedName>
</protein>
<organism evidence="2 3">
    <name type="scientific">Allacma fusca</name>
    <dbReference type="NCBI Taxonomy" id="39272"/>
    <lineage>
        <taxon>Eukaryota</taxon>
        <taxon>Metazoa</taxon>
        <taxon>Ecdysozoa</taxon>
        <taxon>Arthropoda</taxon>
        <taxon>Hexapoda</taxon>
        <taxon>Collembola</taxon>
        <taxon>Symphypleona</taxon>
        <taxon>Sminthuridae</taxon>
        <taxon>Allacma</taxon>
    </lineage>
</organism>
<name>A0A8J2PIZ5_9HEXA</name>
<feature type="region of interest" description="Disordered" evidence="1">
    <location>
        <begin position="23"/>
        <end position="42"/>
    </location>
</feature>
<evidence type="ECO:0000256" key="1">
    <source>
        <dbReference type="SAM" id="MobiDB-lite"/>
    </source>
</evidence>
<proteinExistence type="predicted"/>
<dbReference type="AlphaFoldDB" id="A0A8J2PIZ5"/>
<keyword evidence="3" id="KW-1185">Reference proteome</keyword>
<dbReference type="EMBL" id="CAJVCH010388637">
    <property type="protein sequence ID" value="CAG7817210.1"/>
    <property type="molecule type" value="Genomic_DNA"/>
</dbReference>
<evidence type="ECO:0000313" key="2">
    <source>
        <dbReference type="EMBL" id="CAG7817210.1"/>
    </source>
</evidence>
<gene>
    <name evidence="2" type="ORF">AFUS01_LOCUS27788</name>
</gene>
<evidence type="ECO:0000313" key="3">
    <source>
        <dbReference type="Proteomes" id="UP000708208"/>
    </source>
</evidence>
<reference evidence="2" key="1">
    <citation type="submission" date="2021-06" db="EMBL/GenBank/DDBJ databases">
        <authorList>
            <person name="Hodson N. C."/>
            <person name="Mongue J. A."/>
            <person name="Jaron S. K."/>
        </authorList>
    </citation>
    <scope>NUCLEOTIDE SEQUENCE</scope>
</reference>
<sequence>MLQFDKILFYVGISALFYRSGESGCMSQNKDSSSHSRSLKST</sequence>
<dbReference type="Proteomes" id="UP000708208">
    <property type="component" value="Unassembled WGS sequence"/>
</dbReference>
<feature type="non-terminal residue" evidence="2">
    <location>
        <position position="1"/>
    </location>
</feature>